<dbReference type="InterPro" id="IPR000626">
    <property type="entry name" value="Ubiquitin-like_dom"/>
</dbReference>
<sequence length="225" mass="25378">MDWDRDRDLQLLFIQFKDVTLSYSIEVGSANETVDDIKEKIRKEYPYGRHIRPHETLVYRGRELRDGHLMTDYNLPKNATIYVAERNVAPSHPKNPIQNVEDPWDLGLIQSVKHKLLLPVDLLAMDEAFYNNPFAKPENMYVTPNSIPSPNLSGLHRKMVGDQDDEMTRVCDKRARVNPPPDAAGGSNPIKQGIGEFSAKQCPSAGFGLAKKRGRPLGSKNKNLG</sequence>
<dbReference type="AlphaFoldDB" id="A0AAW1W3U8"/>
<protein>
    <recommendedName>
        <fullName evidence="2">Ubiquitin-like domain-containing protein</fullName>
    </recommendedName>
</protein>
<dbReference type="Pfam" id="PF00240">
    <property type="entry name" value="ubiquitin"/>
    <property type="match status" value="1"/>
</dbReference>
<comment type="caution">
    <text evidence="3">The sequence shown here is derived from an EMBL/GenBank/DDBJ whole genome shotgun (WGS) entry which is preliminary data.</text>
</comment>
<reference evidence="3 4" key="1">
    <citation type="journal article" date="2023" name="G3 (Bethesda)">
        <title>A chromosome-length genome assembly and annotation of blackberry (Rubus argutus, cv. 'Hillquist').</title>
        <authorList>
            <person name="Bruna T."/>
            <person name="Aryal R."/>
            <person name="Dudchenko O."/>
            <person name="Sargent D.J."/>
            <person name="Mead D."/>
            <person name="Buti M."/>
            <person name="Cavallini A."/>
            <person name="Hytonen T."/>
            <person name="Andres J."/>
            <person name="Pham M."/>
            <person name="Weisz D."/>
            <person name="Mascagni F."/>
            <person name="Usai G."/>
            <person name="Natali L."/>
            <person name="Bassil N."/>
            <person name="Fernandez G.E."/>
            <person name="Lomsadze A."/>
            <person name="Armour M."/>
            <person name="Olukolu B."/>
            <person name="Poorten T."/>
            <person name="Britton C."/>
            <person name="Davik J."/>
            <person name="Ashrafi H."/>
            <person name="Aiden E.L."/>
            <person name="Borodovsky M."/>
            <person name="Worthington M."/>
        </authorList>
    </citation>
    <scope>NUCLEOTIDE SEQUENCE [LARGE SCALE GENOMIC DNA]</scope>
    <source>
        <strain evidence="3">PI 553951</strain>
    </source>
</reference>
<dbReference type="PROSITE" id="PS50053">
    <property type="entry name" value="UBIQUITIN_2"/>
    <property type="match status" value="1"/>
</dbReference>
<accession>A0AAW1W3U8</accession>
<dbReference type="EMBL" id="JBEDUW010000006">
    <property type="protein sequence ID" value="KAK9919434.1"/>
    <property type="molecule type" value="Genomic_DNA"/>
</dbReference>
<dbReference type="SUPFAM" id="SSF54236">
    <property type="entry name" value="Ubiquitin-like"/>
    <property type="match status" value="1"/>
</dbReference>
<dbReference type="CDD" id="cd17039">
    <property type="entry name" value="Ubl_ubiquitin_like"/>
    <property type="match status" value="1"/>
</dbReference>
<gene>
    <name evidence="3" type="ORF">M0R45_028026</name>
</gene>
<evidence type="ECO:0000256" key="1">
    <source>
        <dbReference type="SAM" id="MobiDB-lite"/>
    </source>
</evidence>
<evidence type="ECO:0000259" key="2">
    <source>
        <dbReference type="PROSITE" id="PS50053"/>
    </source>
</evidence>
<dbReference type="Gene3D" id="3.10.20.90">
    <property type="entry name" value="Phosphatidylinositol 3-kinase Catalytic Subunit, Chain A, domain 1"/>
    <property type="match status" value="1"/>
</dbReference>
<name>A0AAW1W3U8_RUBAR</name>
<proteinExistence type="predicted"/>
<feature type="region of interest" description="Disordered" evidence="1">
    <location>
        <begin position="206"/>
        <end position="225"/>
    </location>
</feature>
<feature type="region of interest" description="Disordered" evidence="1">
    <location>
        <begin position="175"/>
        <end position="195"/>
    </location>
</feature>
<evidence type="ECO:0000313" key="4">
    <source>
        <dbReference type="Proteomes" id="UP001457282"/>
    </source>
</evidence>
<organism evidence="3 4">
    <name type="scientific">Rubus argutus</name>
    <name type="common">Southern blackberry</name>
    <dbReference type="NCBI Taxonomy" id="59490"/>
    <lineage>
        <taxon>Eukaryota</taxon>
        <taxon>Viridiplantae</taxon>
        <taxon>Streptophyta</taxon>
        <taxon>Embryophyta</taxon>
        <taxon>Tracheophyta</taxon>
        <taxon>Spermatophyta</taxon>
        <taxon>Magnoliopsida</taxon>
        <taxon>eudicotyledons</taxon>
        <taxon>Gunneridae</taxon>
        <taxon>Pentapetalae</taxon>
        <taxon>rosids</taxon>
        <taxon>fabids</taxon>
        <taxon>Rosales</taxon>
        <taxon>Rosaceae</taxon>
        <taxon>Rosoideae</taxon>
        <taxon>Rosoideae incertae sedis</taxon>
        <taxon>Rubus</taxon>
    </lineage>
</organism>
<keyword evidence="4" id="KW-1185">Reference proteome</keyword>
<dbReference type="Proteomes" id="UP001457282">
    <property type="component" value="Unassembled WGS sequence"/>
</dbReference>
<feature type="domain" description="Ubiquitin-like" evidence="2">
    <location>
        <begin position="31"/>
        <end position="90"/>
    </location>
</feature>
<dbReference type="InterPro" id="IPR029071">
    <property type="entry name" value="Ubiquitin-like_domsf"/>
</dbReference>
<evidence type="ECO:0000313" key="3">
    <source>
        <dbReference type="EMBL" id="KAK9919434.1"/>
    </source>
</evidence>